<dbReference type="AlphaFoldDB" id="A0A0L6U6I5"/>
<keyword evidence="10" id="KW-0695">RNA-directed DNA polymerase</keyword>
<feature type="non-terminal residue" evidence="16">
    <location>
        <position position="1"/>
    </location>
</feature>
<gene>
    <name evidence="16" type="ORF">VP01_9471g1</name>
</gene>
<accession>A0A0L6U6I5</accession>
<dbReference type="GO" id="GO:0016787">
    <property type="term" value="F:hydrolase activity"/>
    <property type="evidence" value="ECO:0007669"/>
    <property type="project" value="UniProtKB-KW"/>
</dbReference>
<evidence type="ECO:0000256" key="1">
    <source>
        <dbReference type="ARBA" id="ARBA00022578"/>
    </source>
</evidence>
<evidence type="ECO:0000256" key="9">
    <source>
        <dbReference type="ARBA" id="ARBA00022908"/>
    </source>
</evidence>
<dbReference type="PANTHER" id="PTHR42648">
    <property type="entry name" value="TRANSPOSASE, PUTATIVE-RELATED"/>
    <property type="match status" value="1"/>
</dbReference>
<keyword evidence="6" id="KW-0378">Hydrolase</keyword>
<dbReference type="GO" id="GO:0003723">
    <property type="term" value="F:RNA binding"/>
    <property type="evidence" value="ECO:0007669"/>
    <property type="project" value="UniProtKB-KW"/>
</dbReference>
<reference evidence="16 17" key="1">
    <citation type="submission" date="2015-08" db="EMBL/GenBank/DDBJ databases">
        <title>Next Generation Sequencing and Analysis of the Genome of Puccinia sorghi L Schw, the Causal Agent of Maize Common Rust.</title>
        <authorList>
            <person name="Rochi L."/>
            <person name="Burguener G."/>
            <person name="Darino M."/>
            <person name="Turjanski A."/>
            <person name="Kreff E."/>
            <person name="Dieguez M.J."/>
            <person name="Sacco F."/>
        </authorList>
    </citation>
    <scope>NUCLEOTIDE SEQUENCE [LARGE SCALE GENOMIC DNA]</scope>
    <source>
        <strain evidence="16 17">RO10H11247</strain>
    </source>
</reference>
<dbReference type="Gene3D" id="3.30.420.10">
    <property type="entry name" value="Ribonuclease H-like superfamily/Ribonuclease H"/>
    <property type="match status" value="1"/>
</dbReference>
<dbReference type="InterPro" id="IPR036397">
    <property type="entry name" value="RNaseH_sf"/>
</dbReference>
<evidence type="ECO:0000256" key="13">
    <source>
        <dbReference type="ARBA" id="ARBA00048173"/>
    </source>
</evidence>
<keyword evidence="17" id="KW-1185">Reference proteome</keyword>
<evidence type="ECO:0000256" key="5">
    <source>
        <dbReference type="ARBA" id="ARBA00022759"/>
    </source>
</evidence>
<evidence type="ECO:0000259" key="15">
    <source>
        <dbReference type="PROSITE" id="PS50994"/>
    </source>
</evidence>
<dbReference type="GO" id="GO:0004519">
    <property type="term" value="F:endonuclease activity"/>
    <property type="evidence" value="ECO:0007669"/>
    <property type="project" value="UniProtKB-KW"/>
</dbReference>
<organism evidence="16 17">
    <name type="scientific">Puccinia sorghi</name>
    <dbReference type="NCBI Taxonomy" id="27349"/>
    <lineage>
        <taxon>Eukaryota</taxon>
        <taxon>Fungi</taxon>
        <taxon>Dikarya</taxon>
        <taxon>Basidiomycota</taxon>
        <taxon>Pucciniomycotina</taxon>
        <taxon>Pucciniomycetes</taxon>
        <taxon>Pucciniales</taxon>
        <taxon>Pucciniaceae</taxon>
        <taxon>Puccinia</taxon>
    </lineage>
</organism>
<dbReference type="PROSITE" id="PS50994">
    <property type="entry name" value="INTEGRASE"/>
    <property type="match status" value="1"/>
</dbReference>
<dbReference type="GO" id="GO:0003964">
    <property type="term" value="F:RNA-directed DNA polymerase activity"/>
    <property type="evidence" value="ECO:0007669"/>
    <property type="project" value="UniProtKB-KW"/>
</dbReference>
<keyword evidence="4" id="KW-0479">Metal-binding</keyword>
<evidence type="ECO:0000256" key="8">
    <source>
        <dbReference type="ARBA" id="ARBA00022884"/>
    </source>
</evidence>
<comment type="catalytic activity">
    <reaction evidence="14">
        <text>DNA(n) + a 2'-deoxyribonucleoside 5'-triphosphate = DNA(n+1) + diphosphate</text>
        <dbReference type="Rhea" id="RHEA:22508"/>
        <dbReference type="Rhea" id="RHEA-COMP:17339"/>
        <dbReference type="Rhea" id="RHEA-COMP:17340"/>
        <dbReference type="ChEBI" id="CHEBI:33019"/>
        <dbReference type="ChEBI" id="CHEBI:61560"/>
        <dbReference type="ChEBI" id="CHEBI:173112"/>
        <dbReference type="EC" id="2.7.7.7"/>
    </reaction>
</comment>
<evidence type="ECO:0000256" key="11">
    <source>
        <dbReference type="ARBA" id="ARBA00022932"/>
    </source>
</evidence>
<keyword evidence="1" id="KW-0815">Transposition</keyword>
<evidence type="ECO:0000256" key="14">
    <source>
        <dbReference type="ARBA" id="ARBA00049244"/>
    </source>
</evidence>
<dbReference type="GO" id="GO:0032196">
    <property type="term" value="P:transposition"/>
    <property type="evidence" value="ECO:0007669"/>
    <property type="project" value="UniProtKB-KW"/>
</dbReference>
<dbReference type="InterPro" id="IPR039537">
    <property type="entry name" value="Retrotran_Ty1/copia-like"/>
</dbReference>
<keyword evidence="2" id="KW-0548">Nucleotidyltransferase</keyword>
<proteinExistence type="predicted"/>
<evidence type="ECO:0000256" key="2">
    <source>
        <dbReference type="ARBA" id="ARBA00022695"/>
    </source>
</evidence>
<evidence type="ECO:0000256" key="7">
    <source>
        <dbReference type="ARBA" id="ARBA00022842"/>
    </source>
</evidence>
<evidence type="ECO:0000256" key="3">
    <source>
        <dbReference type="ARBA" id="ARBA00022722"/>
    </source>
</evidence>
<keyword evidence="11" id="KW-0239">DNA-directed DNA polymerase</keyword>
<evidence type="ECO:0000256" key="4">
    <source>
        <dbReference type="ARBA" id="ARBA00022723"/>
    </source>
</evidence>
<keyword evidence="9" id="KW-0229">DNA integration</keyword>
<dbReference type="GO" id="GO:0005634">
    <property type="term" value="C:nucleus"/>
    <property type="evidence" value="ECO:0007669"/>
    <property type="project" value="UniProtKB-ARBA"/>
</dbReference>
<name>A0A0L6U6I5_9BASI</name>
<keyword evidence="12" id="KW-0233">DNA recombination</keyword>
<keyword evidence="7" id="KW-0460">Magnesium</keyword>
<keyword evidence="3" id="KW-0540">Nuclease</keyword>
<feature type="domain" description="Integrase catalytic" evidence="15">
    <location>
        <begin position="59"/>
        <end position="224"/>
    </location>
</feature>
<dbReference type="PANTHER" id="PTHR42648:SF11">
    <property type="entry name" value="TRANSPOSON TY4-P GAG-POL POLYPROTEIN"/>
    <property type="match status" value="1"/>
</dbReference>
<dbReference type="EMBL" id="LAVV01015128">
    <property type="protein sequence ID" value="KNZ44144.1"/>
    <property type="molecule type" value="Genomic_DNA"/>
</dbReference>
<keyword evidence="8" id="KW-0694">RNA-binding</keyword>
<dbReference type="GO" id="GO:0015074">
    <property type="term" value="P:DNA integration"/>
    <property type="evidence" value="ECO:0007669"/>
    <property type="project" value="UniProtKB-KW"/>
</dbReference>
<sequence>NLIHQSLFSPSKLLHKSLGQVSYHRIRRRLEIPVKDFGSCEACAVSKITRCSFHTRHSRAMKPFEELHMDLVGPILPISREGFKYFLTIVDSCTRYCSAIPVKHKSDVAETIAQAIGLEAKRFSYFPSVIHSDRGTEFINSHLLEFCNKNFIRARQSDAYTPQQNELAERFNRSIIESARAILQDTGLKKRLWSEIFKTSTLTLNQIPCHKSKTSPYELFKGRNIDIGFFKPIGI</sequence>
<dbReference type="InterPro" id="IPR001584">
    <property type="entry name" value="Integrase_cat-core"/>
</dbReference>
<evidence type="ECO:0000256" key="12">
    <source>
        <dbReference type="ARBA" id="ARBA00023172"/>
    </source>
</evidence>
<dbReference type="InterPro" id="IPR012337">
    <property type="entry name" value="RNaseH-like_sf"/>
</dbReference>
<dbReference type="GO" id="GO:0046872">
    <property type="term" value="F:metal ion binding"/>
    <property type="evidence" value="ECO:0007669"/>
    <property type="project" value="UniProtKB-KW"/>
</dbReference>
<dbReference type="VEuPathDB" id="FungiDB:VP01_9471g1"/>
<evidence type="ECO:0000313" key="17">
    <source>
        <dbReference type="Proteomes" id="UP000037035"/>
    </source>
</evidence>
<keyword evidence="11" id="KW-0808">Transferase</keyword>
<dbReference type="GO" id="GO:0006310">
    <property type="term" value="P:DNA recombination"/>
    <property type="evidence" value="ECO:0007669"/>
    <property type="project" value="UniProtKB-KW"/>
</dbReference>
<evidence type="ECO:0000256" key="6">
    <source>
        <dbReference type="ARBA" id="ARBA00022801"/>
    </source>
</evidence>
<comment type="catalytic activity">
    <reaction evidence="13">
        <text>DNA(n) + a 2'-deoxyribonucleoside 5'-triphosphate = DNA(n+1) + diphosphate</text>
        <dbReference type="Rhea" id="RHEA:22508"/>
        <dbReference type="Rhea" id="RHEA-COMP:17339"/>
        <dbReference type="Rhea" id="RHEA-COMP:17340"/>
        <dbReference type="ChEBI" id="CHEBI:33019"/>
        <dbReference type="ChEBI" id="CHEBI:61560"/>
        <dbReference type="ChEBI" id="CHEBI:173112"/>
        <dbReference type="EC" id="2.7.7.49"/>
    </reaction>
</comment>
<protein>
    <recommendedName>
        <fullName evidence="15">Integrase catalytic domain-containing protein</fullName>
    </recommendedName>
</protein>
<evidence type="ECO:0000256" key="10">
    <source>
        <dbReference type="ARBA" id="ARBA00022918"/>
    </source>
</evidence>
<keyword evidence="5" id="KW-0255">Endonuclease</keyword>
<dbReference type="Proteomes" id="UP000037035">
    <property type="component" value="Unassembled WGS sequence"/>
</dbReference>
<evidence type="ECO:0000313" key="16">
    <source>
        <dbReference type="EMBL" id="KNZ44144.1"/>
    </source>
</evidence>
<dbReference type="OrthoDB" id="3243429at2759"/>
<comment type="caution">
    <text evidence="16">The sequence shown here is derived from an EMBL/GenBank/DDBJ whole genome shotgun (WGS) entry which is preliminary data.</text>
</comment>
<dbReference type="SUPFAM" id="SSF53098">
    <property type="entry name" value="Ribonuclease H-like"/>
    <property type="match status" value="1"/>
</dbReference>
<dbReference type="GO" id="GO:0003887">
    <property type="term" value="F:DNA-directed DNA polymerase activity"/>
    <property type="evidence" value="ECO:0007669"/>
    <property type="project" value="UniProtKB-KW"/>
</dbReference>
<dbReference type="Pfam" id="PF00665">
    <property type="entry name" value="rve"/>
    <property type="match status" value="1"/>
</dbReference>